<proteinExistence type="predicted"/>
<reference evidence="1 2" key="1">
    <citation type="submission" date="2021-02" db="EMBL/GenBank/DDBJ databases">
        <authorList>
            <person name="Pothier F. J."/>
        </authorList>
    </citation>
    <scope>NUCLEOTIDE SEQUENCE [LARGE SCALE GENOMIC DNA]</scope>
    <source>
        <strain evidence="1 2">1314c</strain>
    </source>
</reference>
<evidence type="ECO:0000313" key="2">
    <source>
        <dbReference type="Proteomes" id="UP000835242"/>
    </source>
</evidence>
<organism evidence="1 2">
    <name type="scientific">Xanthomonas arboricola</name>
    <dbReference type="NCBI Taxonomy" id="56448"/>
    <lineage>
        <taxon>Bacteria</taxon>
        <taxon>Pseudomonadati</taxon>
        <taxon>Pseudomonadota</taxon>
        <taxon>Gammaproteobacteria</taxon>
        <taxon>Lysobacterales</taxon>
        <taxon>Lysobacteraceae</taxon>
        <taxon>Xanthomonas</taxon>
    </lineage>
</organism>
<name>A0AAU9HNB4_9XANT</name>
<dbReference type="Proteomes" id="UP000835242">
    <property type="component" value="Chromosome"/>
</dbReference>
<dbReference type="EMBL" id="HG992337">
    <property type="protein sequence ID" value="CAE6696022.1"/>
    <property type="molecule type" value="Genomic_DNA"/>
</dbReference>
<accession>A0AAU9HNB4</accession>
<evidence type="ECO:0000313" key="1">
    <source>
        <dbReference type="EMBL" id="CAE6696022.1"/>
    </source>
</evidence>
<sequence length="37" mass="4018">MHVNGNCLRNDASDLRAEASMPRWDFDAPCAVVDLGA</sequence>
<dbReference type="EMBL" id="HG992337">
    <property type="protein sequence ID" value="CAE6695996.1"/>
    <property type="molecule type" value="Genomic_DNA"/>
</dbReference>
<dbReference type="AlphaFoldDB" id="A0AAU9HNB4"/>
<gene>
    <name evidence="1" type="ORF">XA1314C_02970</name>
</gene>
<protein>
    <submittedName>
        <fullName evidence="1">Uncharacterized protein</fullName>
    </submittedName>
</protein>